<feature type="compositionally biased region" description="Polar residues" evidence="1">
    <location>
        <begin position="148"/>
        <end position="161"/>
    </location>
</feature>
<proteinExistence type="predicted"/>
<dbReference type="AlphaFoldDB" id="A0A0C3AWD7"/>
<evidence type="ECO:0000313" key="3">
    <source>
        <dbReference type="Proteomes" id="UP000054166"/>
    </source>
</evidence>
<feature type="region of interest" description="Disordered" evidence="1">
    <location>
        <begin position="140"/>
        <end position="171"/>
    </location>
</feature>
<organism evidence="2 3">
    <name type="scientific">Piloderma croceum (strain F 1598)</name>
    <dbReference type="NCBI Taxonomy" id="765440"/>
    <lineage>
        <taxon>Eukaryota</taxon>
        <taxon>Fungi</taxon>
        <taxon>Dikarya</taxon>
        <taxon>Basidiomycota</taxon>
        <taxon>Agaricomycotina</taxon>
        <taxon>Agaricomycetes</taxon>
        <taxon>Agaricomycetidae</taxon>
        <taxon>Atheliales</taxon>
        <taxon>Atheliaceae</taxon>
        <taxon>Piloderma</taxon>
    </lineage>
</organism>
<feature type="region of interest" description="Disordered" evidence="1">
    <location>
        <begin position="18"/>
        <end position="87"/>
    </location>
</feature>
<reference evidence="2 3" key="1">
    <citation type="submission" date="2014-04" db="EMBL/GenBank/DDBJ databases">
        <authorList>
            <consortium name="DOE Joint Genome Institute"/>
            <person name="Kuo A."/>
            <person name="Tarkka M."/>
            <person name="Buscot F."/>
            <person name="Kohler A."/>
            <person name="Nagy L.G."/>
            <person name="Floudas D."/>
            <person name="Copeland A."/>
            <person name="Barry K.W."/>
            <person name="Cichocki N."/>
            <person name="Veneault-Fourrey C."/>
            <person name="LaButti K."/>
            <person name="Lindquist E.A."/>
            <person name="Lipzen A."/>
            <person name="Lundell T."/>
            <person name="Morin E."/>
            <person name="Murat C."/>
            <person name="Sun H."/>
            <person name="Tunlid A."/>
            <person name="Henrissat B."/>
            <person name="Grigoriev I.V."/>
            <person name="Hibbett D.S."/>
            <person name="Martin F."/>
            <person name="Nordberg H.P."/>
            <person name="Cantor M.N."/>
            <person name="Hua S.X."/>
        </authorList>
    </citation>
    <scope>NUCLEOTIDE SEQUENCE [LARGE SCALE GENOMIC DNA]</scope>
    <source>
        <strain evidence="2 3">F 1598</strain>
    </source>
</reference>
<protein>
    <submittedName>
        <fullName evidence="2">Uncharacterized protein</fullName>
    </submittedName>
</protein>
<dbReference type="EMBL" id="KN833017">
    <property type="protein sequence ID" value="KIM78323.1"/>
    <property type="molecule type" value="Genomic_DNA"/>
</dbReference>
<feature type="compositionally biased region" description="Polar residues" evidence="1">
    <location>
        <begin position="30"/>
        <end position="56"/>
    </location>
</feature>
<keyword evidence="3" id="KW-1185">Reference proteome</keyword>
<accession>A0A0C3AWD7</accession>
<gene>
    <name evidence="2" type="ORF">PILCRDRAFT_595540</name>
</gene>
<dbReference type="HOGENOM" id="CLU_1563457_0_0_1"/>
<dbReference type="Proteomes" id="UP000054166">
    <property type="component" value="Unassembled WGS sequence"/>
</dbReference>
<dbReference type="InParanoid" id="A0A0C3AWD7"/>
<reference evidence="3" key="2">
    <citation type="submission" date="2015-01" db="EMBL/GenBank/DDBJ databases">
        <title>Evolutionary Origins and Diversification of the Mycorrhizal Mutualists.</title>
        <authorList>
            <consortium name="DOE Joint Genome Institute"/>
            <consortium name="Mycorrhizal Genomics Consortium"/>
            <person name="Kohler A."/>
            <person name="Kuo A."/>
            <person name="Nagy L.G."/>
            <person name="Floudas D."/>
            <person name="Copeland A."/>
            <person name="Barry K.W."/>
            <person name="Cichocki N."/>
            <person name="Veneault-Fourrey C."/>
            <person name="LaButti K."/>
            <person name="Lindquist E.A."/>
            <person name="Lipzen A."/>
            <person name="Lundell T."/>
            <person name="Morin E."/>
            <person name="Murat C."/>
            <person name="Riley R."/>
            <person name="Ohm R."/>
            <person name="Sun H."/>
            <person name="Tunlid A."/>
            <person name="Henrissat B."/>
            <person name="Grigoriev I.V."/>
            <person name="Hibbett D.S."/>
            <person name="Martin F."/>
        </authorList>
    </citation>
    <scope>NUCLEOTIDE SEQUENCE [LARGE SCALE GENOMIC DNA]</scope>
    <source>
        <strain evidence="3">F 1598</strain>
    </source>
</reference>
<name>A0A0C3AWD7_PILCF</name>
<evidence type="ECO:0000313" key="2">
    <source>
        <dbReference type="EMBL" id="KIM78323.1"/>
    </source>
</evidence>
<evidence type="ECO:0000256" key="1">
    <source>
        <dbReference type="SAM" id="MobiDB-lite"/>
    </source>
</evidence>
<sequence length="171" mass="18024">MPYPYTESMSIISSAPPLLSASISTPNPPSHDSASTSPEMSTASADTGFSSNTLPSRTAVGETKRPPIVRIPFPPSLGHTPSSSDAFVNTPYEAMRSTANGPGNVSGAPLTDEQVDFVNGLWRANVSAADIARVIERMRSEEAGHGQGSENVEMSDMNSSIAPPRYEGRDV</sequence>